<dbReference type="RefSeq" id="WP_014440840.1">
    <property type="nucleotide sequence ID" value="NC_017093.1"/>
</dbReference>
<dbReference type="KEGG" id="ams:AMIS_7230"/>
<name>I0GYV6_ACTM4</name>
<proteinExistence type="predicted"/>
<evidence type="ECO:0000313" key="2">
    <source>
        <dbReference type="Proteomes" id="UP000007882"/>
    </source>
</evidence>
<evidence type="ECO:0000313" key="1">
    <source>
        <dbReference type="EMBL" id="BAL85943.1"/>
    </source>
</evidence>
<dbReference type="AlphaFoldDB" id="I0GYV6"/>
<dbReference type="HOGENOM" id="CLU_1248414_0_0_11"/>
<dbReference type="Proteomes" id="UP000007882">
    <property type="component" value="Chromosome"/>
</dbReference>
<accession>I0GYV6</accession>
<dbReference type="OrthoDB" id="3390084at2"/>
<reference evidence="1 2" key="1">
    <citation type="submission" date="2012-02" db="EMBL/GenBank/DDBJ databases">
        <title>Complete genome sequence of Actinoplanes missouriensis 431 (= NBRC 102363).</title>
        <authorList>
            <person name="Ohnishi Y."/>
            <person name="Ishikawa J."/>
            <person name="Sekine M."/>
            <person name="Hosoyama A."/>
            <person name="Harada T."/>
            <person name="Narita H."/>
            <person name="Hata T."/>
            <person name="Konno Y."/>
            <person name="Tutikane K."/>
            <person name="Fujita N."/>
            <person name="Horinouchi S."/>
            <person name="Hayakawa M."/>
        </authorList>
    </citation>
    <scope>NUCLEOTIDE SEQUENCE [LARGE SCALE GENOMIC DNA]</scope>
    <source>
        <strain evidence="2">ATCC 14538 / DSM 43046 / CBS 188.64 / JCM 3121 / NBRC 102363 / NCIMB 12654 / NRRL B-3342 / UNCC 431</strain>
    </source>
</reference>
<dbReference type="EMBL" id="AP012319">
    <property type="protein sequence ID" value="BAL85943.1"/>
    <property type="molecule type" value="Genomic_DNA"/>
</dbReference>
<dbReference type="eggNOG" id="ENOG50336YX">
    <property type="taxonomic scope" value="Bacteria"/>
</dbReference>
<dbReference type="STRING" id="512565.AMIS_7230"/>
<keyword evidence="2" id="KW-1185">Reference proteome</keyword>
<dbReference type="PATRIC" id="fig|512565.3.peg.727"/>
<gene>
    <name evidence="1" type="ordered locus">AMIS_7230</name>
</gene>
<organism evidence="1 2">
    <name type="scientific">Actinoplanes missouriensis (strain ATCC 14538 / DSM 43046 / CBS 188.64 / JCM 3121 / NBRC 102363 / NCIMB 12654 / NRRL B-3342 / UNCC 431)</name>
    <dbReference type="NCBI Taxonomy" id="512565"/>
    <lineage>
        <taxon>Bacteria</taxon>
        <taxon>Bacillati</taxon>
        <taxon>Actinomycetota</taxon>
        <taxon>Actinomycetes</taxon>
        <taxon>Micromonosporales</taxon>
        <taxon>Micromonosporaceae</taxon>
        <taxon>Actinoplanes</taxon>
    </lineage>
</organism>
<protein>
    <submittedName>
        <fullName evidence="1">Uncharacterized protein</fullName>
    </submittedName>
</protein>
<sequence>MSFDLYVWHEPAPISADIAEAKIRRWPEDELMFAPHEAVAALRAELLRRFPADGPDSVWSVLPEESDAVLALSCVWSRAGEFGEAVRGLAAQHGLVCYEPQSRLLDPNAPGYRADFTLTSAEWPMVHDPAEADLERVVRGLGSDNFYALLERSDGHFAQVGFGASAGAAAGTYVLEHRAGRDGDHVRAETPDVTEAVRFLREFRAGDETWRRRHTWRLLSL</sequence>